<dbReference type="EMBL" id="FNVG01000019">
    <property type="protein sequence ID" value="SEG55151.1"/>
    <property type="molecule type" value="Genomic_DNA"/>
</dbReference>
<accession>A0A1H6B2S4</accession>
<protein>
    <submittedName>
        <fullName evidence="1">Uncharacterized protein</fullName>
    </submittedName>
</protein>
<dbReference type="Proteomes" id="UP000236721">
    <property type="component" value="Unassembled WGS sequence"/>
</dbReference>
<name>A0A1H6B2S4_9VIBR</name>
<organism evidence="1 2">
    <name type="scientific">Vibrio hangzhouensis</name>
    <dbReference type="NCBI Taxonomy" id="462991"/>
    <lineage>
        <taxon>Bacteria</taxon>
        <taxon>Pseudomonadati</taxon>
        <taxon>Pseudomonadota</taxon>
        <taxon>Gammaproteobacteria</taxon>
        <taxon>Vibrionales</taxon>
        <taxon>Vibrionaceae</taxon>
        <taxon>Vibrio</taxon>
    </lineage>
</organism>
<proteinExistence type="predicted"/>
<evidence type="ECO:0000313" key="1">
    <source>
        <dbReference type="EMBL" id="SEG55151.1"/>
    </source>
</evidence>
<gene>
    <name evidence="1" type="ORF">SAMN04488244_11915</name>
</gene>
<dbReference type="OrthoDB" id="5917411at2"/>
<sequence>MPNIQVSRWRVESCPEALEQKIISAVAYKEMKGTISDFELCQIFGETVWKSGDDYHTHAVSVLIDEAERCCRVIPRQPVI</sequence>
<dbReference type="AlphaFoldDB" id="A0A1H6B2S4"/>
<keyword evidence="2" id="KW-1185">Reference proteome</keyword>
<evidence type="ECO:0000313" key="2">
    <source>
        <dbReference type="Proteomes" id="UP000236721"/>
    </source>
</evidence>
<dbReference type="RefSeq" id="WP_103881536.1">
    <property type="nucleotide sequence ID" value="NZ_FNVG01000019.1"/>
</dbReference>
<reference evidence="2" key="1">
    <citation type="submission" date="2016-10" db="EMBL/GenBank/DDBJ databases">
        <authorList>
            <person name="Varghese N."/>
            <person name="Submissions S."/>
        </authorList>
    </citation>
    <scope>NUCLEOTIDE SEQUENCE [LARGE SCALE GENOMIC DNA]</scope>
    <source>
        <strain evidence="2">CGMCC 1.7062</strain>
    </source>
</reference>